<feature type="domain" description="GH16" evidence="2">
    <location>
        <begin position="44"/>
        <end position="323"/>
    </location>
</feature>
<comment type="similarity">
    <text evidence="1">Belongs to the glycosyl hydrolase 16 family.</text>
</comment>
<dbReference type="InterPro" id="IPR000757">
    <property type="entry name" value="Beta-glucanase-like"/>
</dbReference>
<dbReference type="EMBL" id="JBHLTM010000050">
    <property type="protein sequence ID" value="MFC0685481.1"/>
    <property type="molecule type" value="Genomic_DNA"/>
</dbReference>
<evidence type="ECO:0000313" key="4">
    <source>
        <dbReference type="Proteomes" id="UP001589858"/>
    </source>
</evidence>
<accession>A0ABV6S8D8</accession>
<dbReference type="CDD" id="cd08023">
    <property type="entry name" value="GH16_laminarinase_like"/>
    <property type="match status" value="1"/>
</dbReference>
<dbReference type="Proteomes" id="UP001589858">
    <property type="component" value="Unassembled WGS sequence"/>
</dbReference>
<reference evidence="3 4" key="1">
    <citation type="submission" date="2024-09" db="EMBL/GenBank/DDBJ databases">
        <authorList>
            <person name="Sun Q."/>
            <person name="Mori K."/>
        </authorList>
    </citation>
    <scope>NUCLEOTIDE SEQUENCE [LARGE SCALE GENOMIC DNA]</scope>
    <source>
        <strain evidence="3 4">CICC 11035S</strain>
    </source>
</reference>
<evidence type="ECO:0000313" key="3">
    <source>
        <dbReference type="EMBL" id="MFC0685481.1"/>
    </source>
</evidence>
<comment type="caution">
    <text evidence="3">The sequence shown here is derived from an EMBL/GenBank/DDBJ whole genome shotgun (WGS) entry which is preliminary data.</text>
</comment>
<proteinExistence type="inferred from homology"/>
<dbReference type="PROSITE" id="PS51762">
    <property type="entry name" value="GH16_2"/>
    <property type="match status" value="1"/>
</dbReference>
<dbReference type="PANTHER" id="PTHR10963">
    <property type="entry name" value="GLYCOSYL HYDROLASE-RELATED"/>
    <property type="match status" value="1"/>
</dbReference>
<organism evidence="3 4">
    <name type="scientific">Novosphingobium clariflavum</name>
    <dbReference type="NCBI Taxonomy" id="2029884"/>
    <lineage>
        <taxon>Bacteria</taxon>
        <taxon>Pseudomonadati</taxon>
        <taxon>Pseudomonadota</taxon>
        <taxon>Alphaproteobacteria</taxon>
        <taxon>Sphingomonadales</taxon>
        <taxon>Sphingomonadaceae</taxon>
        <taxon>Novosphingobium</taxon>
    </lineage>
</organism>
<dbReference type="InterPro" id="IPR050546">
    <property type="entry name" value="Glycosyl_Hydrlase_16"/>
</dbReference>
<evidence type="ECO:0000256" key="1">
    <source>
        <dbReference type="ARBA" id="ARBA00006865"/>
    </source>
</evidence>
<dbReference type="GO" id="GO:0016787">
    <property type="term" value="F:hydrolase activity"/>
    <property type="evidence" value="ECO:0007669"/>
    <property type="project" value="UniProtKB-KW"/>
</dbReference>
<keyword evidence="4" id="KW-1185">Reference proteome</keyword>
<dbReference type="Pfam" id="PF00722">
    <property type="entry name" value="Glyco_hydro_16"/>
    <property type="match status" value="1"/>
</dbReference>
<sequence length="323" mass="35119">MPIVKDQSAMPHCHRWTRAPAVLPGNRWLRRAAGLGGALLLTSAAPTAAPPPATAAMPHLPPLAAPAFDERFEQFDHGTDQTRPARPHRWRTVYGHGGGLAISNRQMSASSFASDAAFTGVSGGMAGAVPLGLDPFTFRRGELTILGQPTPEALRPRVWGKPYYGGAITTRFSFAQKFGYFEIEARLPAGKGMWPAFWLLPVKGTWPDAGEIDVFEGLGNPHEIHCTAITGKQRTTRRIALAFDASRDFHRYGVMWTPRTITWFVDREAVASTATPAPLTQESAYLIANLAVGGSWPGQPDASTPFPGRYAIRRITVWPLAGR</sequence>
<dbReference type="PANTHER" id="PTHR10963:SF55">
    <property type="entry name" value="GLYCOSIDE HYDROLASE FAMILY 16 PROTEIN"/>
    <property type="match status" value="1"/>
</dbReference>
<gene>
    <name evidence="3" type="ORF">ACFFF8_12815</name>
</gene>
<dbReference type="InterPro" id="IPR013320">
    <property type="entry name" value="ConA-like_dom_sf"/>
</dbReference>
<dbReference type="RefSeq" id="WP_267222450.1">
    <property type="nucleotide sequence ID" value="NZ_JAPCWC010000015.1"/>
</dbReference>
<protein>
    <submittedName>
        <fullName evidence="3">Glycoside hydrolase family 16 protein</fullName>
    </submittedName>
</protein>
<dbReference type="Gene3D" id="2.60.120.200">
    <property type="match status" value="1"/>
</dbReference>
<keyword evidence="3" id="KW-0378">Hydrolase</keyword>
<name>A0ABV6S8D8_9SPHN</name>
<evidence type="ECO:0000259" key="2">
    <source>
        <dbReference type="PROSITE" id="PS51762"/>
    </source>
</evidence>
<dbReference type="SUPFAM" id="SSF49899">
    <property type="entry name" value="Concanavalin A-like lectins/glucanases"/>
    <property type="match status" value="1"/>
</dbReference>